<dbReference type="InterPro" id="IPR014001">
    <property type="entry name" value="Helicase_ATP-bd"/>
</dbReference>
<sequence>MSLSASPHHEVHFEDHIVEQLAAQGWLVGDAGNYDRVRALYPEDVIGYLKDSQPEAWAKLEKLNGTTTEKIVLDRLVKALEKDGTLEVIRRGVNLVGAGRVILCQSLPEDDRNEQVIQRYQANRLRVVRQLKYAPDREWSIDLVFFINGIPVATAELKSDFTQSVEDAIRQYRTDRKPKDRQSGLSFPLLTFKRGALVHFAVSTSEIYMTTRLAGAKTIFLPFNRGNDGAAGNPPAQDGTYAVSYLWEQILQPDNWLRIFHRFMLLERKEKQHADGRPYIAETMVFPRFHQWEAVTALIDTVREEGPGQRYLVQHSAGSGKTNSISWTCHELIRLRRPDGGKYFDSVIVITDRTVLDAQLQEAIRQIDHQMGVVRAIDREASPLPKSRQLAEALQQRTPIIVVTLQTFPYAMEAILSETSLKDRNFALVIDEAHSSQTGSSASKLRATLALDKDEDLASMTSDEILLRLQEVKKFPPNVSYFAFTATPKHSTLTLFGRPADPGKPLSKENPPRPFHIYSMQQAIEEGFILDVLRNYVSYRVAFRLGQAFKEDKRVDAKQARRNLARWLSLHPTNVAQKVELIVEHFRSTVAHLLNGQAKAMVVTGSRASAVKYKLAFDRYVKEKGYQGIRALVAFSGKVPGGQVDATLAGEEFDENNMNPGVRGQDLRRAFDTDQYQVMLVANKFQTGFDQPKLVAMYVDKKISGVDAVQTLSRLNRIYPGKDRTYVIDFANDPQEILAAFRLFYKEARIEDVQDPHIVYDIKETLDKALIYTPEEVERFGAEITRPEPRQAQLMAITDPATQRFNGRLKELNEQIEQHEREFQRCHAAGDEAAAAEADLKRGEATKKRDALLKFKENLGKFVRMYEYIAQLVEFGDPELEAFAGYARLLRNRLKSINPEEIDLKGLQLTHYAVLNDGKLDGIAAEKQEDWGVLRPVTGLGSGEPRDRERTFLSELIEKLNELFGEGITDKDKVMFAVHISEKLRENETVMAQVQNNSREQALKADLPEAATDAIVEALASHKSIAERLLSDAGAQDLFYGLLYDILKKTDAAKLLQENLKTETA</sequence>
<dbReference type="GO" id="GO:0009307">
    <property type="term" value="P:DNA restriction-modification system"/>
    <property type="evidence" value="ECO:0007669"/>
    <property type="project" value="UniProtKB-KW"/>
</dbReference>
<dbReference type="RefSeq" id="WP_148895934.1">
    <property type="nucleotide sequence ID" value="NZ_VNIB01000006.1"/>
</dbReference>
<dbReference type="Pfam" id="PF04313">
    <property type="entry name" value="HSDR_N"/>
    <property type="match status" value="1"/>
</dbReference>
<dbReference type="Gene3D" id="3.90.1570.50">
    <property type="match status" value="1"/>
</dbReference>
<dbReference type="AlphaFoldDB" id="A0A5D3WK85"/>
<gene>
    <name evidence="3" type="ORF">EDC39_106170</name>
</gene>
<organism evidence="3 4">
    <name type="scientific">Geothermobacter ehrlichii</name>
    <dbReference type="NCBI Taxonomy" id="213224"/>
    <lineage>
        <taxon>Bacteria</taxon>
        <taxon>Pseudomonadati</taxon>
        <taxon>Thermodesulfobacteriota</taxon>
        <taxon>Desulfuromonadia</taxon>
        <taxon>Desulfuromonadales</taxon>
        <taxon>Geothermobacteraceae</taxon>
        <taxon>Geothermobacter</taxon>
    </lineage>
</organism>
<dbReference type="InterPro" id="IPR007409">
    <property type="entry name" value="Restrct_endonuc_type1_HsdR_N"/>
</dbReference>
<feature type="coiled-coil region" evidence="1">
    <location>
        <begin position="802"/>
        <end position="829"/>
    </location>
</feature>
<evidence type="ECO:0000256" key="1">
    <source>
        <dbReference type="SAM" id="Coils"/>
    </source>
</evidence>
<keyword evidence="1" id="KW-0175">Coiled coil</keyword>
<dbReference type="InterPro" id="IPR040980">
    <property type="entry name" value="SWI2_SNF2"/>
</dbReference>
<dbReference type="GO" id="GO:0009035">
    <property type="term" value="F:type I site-specific deoxyribonuclease activity"/>
    <property type="evidence" value="ECO:0007669"/>
    <property type="project" value="UniProtKB-EC"/>
</dbReference>
<evidence type="ECO:0000313" key="4">
    <source>
        <dbReference type="Proteomes" id="UP000324159"/>
    </source>
</evidence>
<keyword evidence="4" id="KW-1185">Reference proteome</keyword>
<accession>A0A5D3WK85</accession>
<dbReference type="Pfam" id="PF22679">
    <property type="entry name" value="T1R_D3-like"/>
    <property type="match status" value="1"/>
</dbReference>
<evidence type="ECO:0000259" key="2">
    <source>
        <dbReference type="PROSITE" id="PS51192"/>
    </source>
</evidence>
<dbReference type="PANTHER" id="PTHR42927">
    <property type="entry name" value="HELICASE SUPERFAMILY 1 AND 2 DOMAIN-CONTAINING PROTEIN"/>
    <property type="match status" value="1"/>
</dbReference>
<dbReference type="CDD" id="cd22332">
    <property type="entry name" value="HsdR_N"/>
    <property type="match status" value="1"/>
</dbReference>
<dbReference type="SMART" id="SM00487">
    <property type="entry name" value="DEXDc"/>
    <property type="match status" value="1"/>
</dbReference>
<dbReference type="OrthoDB" id="9758243at2"/>
<dbReference type="GO" id="GO:0005524">
    <property type="term" value="F:ATP binding"/>
    <property type="evidence" value="ECO:0007669"/>
    <property type="project" value="UniProtKB-KW"/>
</dbReference>
<protein>
    <submittedName>
        <fullName evidence="3">Type I restriction enzyme R subunit</fullName>
    </submittedName>
</protein>
<dbReference type="PANTHER" id="PTHR42927:SF1">
    <property type="entry name" value="HELICASE SUPERFAMILY 1 AND 2 DOMAIN-CONTAINING PROTEIN"/>
    <property type="match status" value="1"/>
</dbReference>
<dbReference type="InterPro" id="IPR027417">
    <property type="entry name" value="P-loop_NTPase"/>
</dbReference>
<reference evidence="3 4" key="1">
    <citation type="submission" date="2019-07" db="EMBL/GenBank/DDBJ databases">
        <title>Genomic Encyclopedia of Type Strains, Phase IV (KMG-IV): sequencing the most valuable type-strain genomes for metagenomic binning, comparative biology and taxonomic classification.</title>
        <authorList>
            <person name="Goeker M."/>
        </authorList>
    </citation>
    <scope>NUCLEOTIDE SEQUENCE [LARGE SCALE GENOMIC DNA]</scope>
    <source>
        <strain evidence="3 4">SS015</strain>
    </source>
</reference>
<feature type="domain" description="Helicase ATP-binding" evidence="2">
    <location>
        <begin position="302"/>
        <end position="506"/>
    </location>
</feature>
<dbReference type="SUPFAM" id="SSF52540">
    <property type="entry name" value="P-loop containing nucleoside triphosphate hydrolases"/>
    <property type="match status" value="1"/>
</dbReference>
<name>A0A5D3WK85_9BACT</name>
<dbReference type="EMBL" id="VNIB01000006">
    <property type="protein sequence ID" value="TYO98564.1"/>
    <property type="molecule type" value="Genomic_DNA"/>
</dbReference>
<dbReference type="Gene3D" id="3.40.50.300">
    <property type="entry name" value="P-loop containing nucleotide triphosphate hydrolases"/>
    <property type="match status" value="2"/>
</dbReference>
<dbReference type="GO" id="GO:0003677">
    <property type="term" value="F:DNA binding"/>
    <property type="evidence" value="ECO:0007669"/>
    <property type="project" value="UniProtKB-KW"/>
</dbReference>
<dbReference type="Pfam" id="PF18766">
    <property type="entry name" value="SWI2_SNF2"/>
    <property type="match status" value="1"/>
</dbReference>
<dbReference type="PROSITE" id="PS51192">
    <property type="entry name" value="HELICASE_ATP_BIND_1"/>
    <property type="match status" value="1"/>
</dbReference>
<proteinExistence type="predicted"/>
<comment type="caution">
    <text evidence="3">The sequence shown here is derived from an EMBL/GenBank/DDBJ whole genome shotgun (WGS) entry which is preliminary data.</text>
</comment>
<dbReference type="InterPro" id="IPR055180">
    <property type="entry name" value="HsdR_RecA-like_helicase_dom_2"/>
</dbReference>
<dbReference type="Proteomes" id="UP000324159">
    <property type="component" value="Unassembled WGS sequence"/>
</dbReference>
<evidence type="ECO:0000313" key="3">
    <source>
        <dbReference type="EMBL" id="TYO98564.1"/>
    </source>
</evidence>